<evidence type="ECO:0000256" key="5">
    <source>
        <dbReference type="ARBA" id="ARBA00023145"/>
    </source>
</evidence>
<keyword evidence="5" id="KW-0865">Zymogen</keyword>
<dbReference type="InterPro" id="IPR001314">
    <property type="entry name" value="Peptidase_S1A"/>
</dbReference>
<keyword evidence="4 7" id="KW-0720">Serine protease</keyword>
<dbReference type="PRINTS" id="PR00722">
    <property type="entry name" value="CHYMOTRYPSIN"/>
</dbReference>
<protein>
    <recommendedName>
        <fullName evidence="9">Peptidase S1 domain-containing protein</fullName>
    </recommendedName>
</protein>
<keyword evidence="3 7" id="KW-0378">Hydrolase</keyword>
<dbReference type="PROSITE" id="PS50240">
    <property type="entry name" value="TRYPSIN_DOM"/>
    <property type="match status" value="1"/>
</dbReference>
<keyword evidence="1 7" id="KW-0645">Protease</keyword>
<keyword evidence="6" id="KW-1015">Disulfide bond</keyword>
<organism evidence="10 11">
    <name type="scientific">Microcebus murinus</name>
    <name type="common">Gray mouse lemur</name>
    <name type="synonym">Lemur murinus</name>
    <dbReference type="NCBI Taxonomy" id="30608"/>
    <lineage>
        <taxon>Eukaryota</taxon>
        <taxon>Metazoa</taxon>
        <taxon>Chordata</taxon>
        <taxon>Craniata</taxon>
        <taxon>Vertebrata</taxon>
        <taxon>Euteleostomi</taxon>
        <taxon>Mammalia</taxon>
        <taxon>Eutheria</taxon>
        <taxon>Euarchontoglires</taxon>
        <taxon>Primates</taxon>
        <taxon>Strepsirrhini</taxon>
        <taxon>Lemuriformes</taxon>
        <taxon>Cheirogaleidae</taxon>
        <taxon>Microcebus</taxon>
    </lineage>
</organism>
<dbReference type="EMBL" id="ABDC03004345">
    <property type="status" value="NOT_ANNOTATED_CDS"/>
    <property type="molecule type" value="Genomic_DNA"/>
</dbReference>
<dbReference type="InterPro" id="IPR009003">
    <property type="entry name" value="Peptidase_S1_PA"/>
</dbReference>
<keyword evidence="11" id="KW-1185">Reference proteome</keyword>
<evidence type="ECO:0000256" key="4">
    <source>
        <dbReference type="ARBA" id="ARBA00022825"/>
    </source>
</evidence>
<evidence type="ECO:0000256" key="2">
    <source>
        <dbReference type="ARBA" id="ARBA00022729"/>
    </source>
</evidence>
<dbReference type="Gene3D" id="2.40.10.10">
    <property type="entry name" value="Trypsin-like serine proteases"/>
    <property type="match status" value="2"/>
</dbReference>
<proteinExistence type="predicted"/>
<dbReference type="GeneTree" id="ENSGT01030000234551"/>
<evidence type="ECO:0000256" key="8">
    <source>
        <dbReference type="SAM" id="SignalP"/>
    </source>
</evidence>
<dbReference type="PANTHER" id="PTHR24271">
    <property type="entry name" value="KALLIKREIN-RELATED"/>
    <property type="match status" value="1"/>
</dbReference>
<dbReference type="FunFam" id="2.40.10.10:FF:000014">
    <property type="entry name" value="Complement factor D"/>
    <property type="match status" value="1"/>
</dbReference>
<reference evidence="10" key="3">
    <citation type="submission" date="2025-09" db="UniProtKB">
        <authorList>
            <consortium name="Ensembl"/>
        </authorList>
    </citation>
    <scope>IDENTIFICATION</scope>
</reference>
<evidence type="ECO:0000313" key="10">
    <source>
        <dbReference type="Ensembl" id="ENSMICP00000009187.3"/>
    </source>
</evidence>
<dbReference type="GO" id="GO:0006508">
    <property type="term" value="P:proteolysis"/>
    <property type="evidence" value="ECO:0007669"/>
    <property type="project" value="UniProtKB-KW"/>
</dbReference>
<dbReference type="Pfam" id="PF00089">
    <property type="entry name" value="Trypsin"/>
    <property type="match status" value="1"/>
</dbReference>
<dbReference type="InterPro" id="IPR033116">
    <property type="entry name" value="TRYPSIN_SER"/>
</dbReference>
<sequence>MQPLLLLLAFLLPPRAGTEEIMGAHEAKPHSRPYMAFLQIWDQGARERYFCCGSLIQEDFVLTAAHCWGSSINVTLGAHNITEQEKTQQVIPVKRAMRHPAYDSKRFFNDIMLLQLETKARRTAAVRPLKLPKRMGLVKPGEDCSVAGWGRTVLGNKNPDTLQEEMLTVQQDRTCESLFRRNYRKATEMCVGDPKTTNTIFKGDSGGPLVCKKVTQGIMSRGKIIGTPPVIFVKISRFLTWIRKTMKRSRQRKAQD</sequence>
<dbReference type="InterPro" id="IPR043504">
    <property type="entry name" value="Peptidase_S1_PA_chymotrypsin"/>
</dbReference>
<dbReference type="InterPro" id="IPR018114">
    <property type="entry name" value="TRYPSIN_HIS"/>
</dbReference>
<dbReference type="GO" id="GO:0004252">
    <property type="term" value="F:serine-type endopeptidase activity"/>
    <property type="evidence" value="ECO:0007669"/>
    <property type="project" value="InterPro"/>
</dbReference>
<dbReference type="PROSITE" id="PS00134">
    <property type="entry name" value="TRYPSIN_HIS"/>
    <property type="match status" value="1"/>
</dbReference>
<dbReference type="PANTHER" id="PTHR24271:SF70">
    <property type="entry name" value="GRANZYME H"/>
    <property type="match status" value="1"/>
</dbReference>
<accession>A0A8C5UW43</accession>
<evidence type="ECO:0000313" key="11">
    <source>
        <dbReference type="Proteomes" id="UP000694394"/>
    </source>
</evidence>
<reference evidence="10" key="1">
    <citation type="submission" date="2016-12" db="EMBL/GenBank/DDBJ databases">
        <title>Mouse lemur reference genome and diversity panel.</title>
        <authorList>
            <person name="Harris R."/>
            <person name="Larsen P."/>
            <person name="Liu Y."/>
            <person name="Hughes D.S."/>
            <person name="Murali S."/>
            <person name="Raveendran M."/>
            <person name="Korchina V."/>
            <person name="Wang M."/>
            <person name="Jhangiani S."/>
            <person name="Bandaranaike D."/>
            <person name="Bellair M."/>
            <person name="Blankenburg K."/>
            <person name="Chao H."/>
            <person name="Dahdouli M."/>
            <person name="Dinh H."/>
            <person name="Doddapaneni H."/>
            <person name="English A."/>
            <person name="Firestine M."/>
            <person name="Gnanaolivu R."/>
            <person name="Gross S."/>
            <person name="Hernandez B."/>
            <person name="Javaid M."/>
            <person name="Jayaseelan J."/>
            <person name="Jones J."/>
            <person name="Khan Z."/>
            <person name="Kovar C."/>
            <person name="Kurapati P."/>
            <person name="Le B."/>
            <person name="Lee S."/>
            <person name="Li M."/>
            <person name="Mathew T."/>
            <person name="Narasimhan A."/>
            <person name="Ngo D."/>
            <person name="Nguyen L."/>
            <person name="Okwuonu G."/>
            <person name="Ongeri F."/>
            <person name="Osuji N."/>
            <person name="Pu L.-L."/>
            <person name="Puazo M."/>
            <person name="Quiroz J."/>
            <person name="Raj R."/>
            <person name="Rajbhandari K."/>
            <person name="Reid J.G."/>
            <person name="Santibanez J."/>
            <person name="Sexton D."/>
            <person name="Skinner E."/>
            <person name="Vee V."/>
            <person name="Weissenberger G."/>
            <person name="Wu Y."/>
            <person name="Xin Y."/>
            <person name="Han Y."/>
            <person name="Campbell C."/>
            <person name="Brown A."/>
            <person name="Sullivan B."/>
            <person name="Shelton J."/>
            <person name="Brown S."/>
            <person name="Dudchenko O."/>
            <person name="Machol I."/>
            <person name="Durand N."/>
            <person name="Shamim M."/>
            <person name="Lieberman A."/>
            <person name="Muzny D.M."/>
            <person name="Richards S."/>
            <person name="Yoder A."/>
            <person name="Worley K.C."/>
            <person name="Rogers J."/>
            <person name="Gibbs R.A."/>
        </authorList>
    </citation>
    <scope>NUCLEOTIDE SEQUENCE [LARGE SCALE GENOMIC DNA]</scope>
</reference>
<gene>
    <name evidence="10" type="primary">LOC105864435</name>
</gene>
<evidence type="ECO:0000256" key="7">
    <source>
        <dbReference type="RuleBase" id="RU363034"/>
    </source>
</evidence>
<evidence type="ECO:0000256" key="6">
    <source>
        <dbReference type="ARBA" id="ARBA00023157"/>
    </source>
</evidence>
<feature type="domain" description="Peptidase S1" evidence="9">
    <location>
        <begin position="21"/>
        <end position="247"/>
    </location>
</feature>
<evidence type="ECO:0000259" key="9">
    <source>
        <dbReference type="PROSITE" id="PS50240"/>
    </source>
</evidence>
<reference evidence="10" key="2">
    <citation type="submission" date="2025-08" db="UniProtKB">
        <authorList>
            <consortium name="Ensembl"/>
        </authorList>
    </citation>
    <scope>IDENTIFICATION</scope>
</reference>
<feature type="signal peptide" evidence="8">
    <location>
        <begin position="1"/>
        <end position="18"/>
    </location>
</feature>
<dbReference type="PROSITE" id="PS00135">
    <property type="entry name" value="TRYPSIN_SER"/>
    <property type="match status" value="1"/>
</dbReference>
<dbReference type="Proteomes" id="UP000694394">
    <property type="component" value="Chromosome 3"/>
</dbReference>
<dbReference type="Ensembl" id="ENSMICT00000010086.3">
    <property type="protein sequence ID" value="ENSMICP00000009187.3"/>
    <property type="gene ID" value="ENSMICG00000010090.3"/>
</dbReference>
<evidence type="ECO:0000256" key="1">
    <source>
        <dbReference type="ARBA" id="ARBA00022670"/>
    </source>
</evidence>
<dbReference type="GO" id="GO:0005737">
    <property type="term" value="C:cytoplasm"/>
    <property type="evidence" value="ECO:0007669"/>
    <property type="project" value="TreeGrafter"/>
</dbReference>
<feature type="chain" id="PRO_5034208470" description="Peptidase S1 domain-containing protein" evidence="8">
    <location>
        <begin position="19"/>
        <end position="256"/>
    </location>
</feature>
<keyword evidence="2 8" id="KW-0732">Signal</keyword>
<dbReference type="AlphaFoldDB" id="A0A8C5UW43"/>
<name>A0A8C5UW43_MICMU</name>
<dbReference type="SUPFAM" id="SSF50494">
    <property type="entry name" value="Trypsin-like serine proteases"/>
    <property type="match status" value="1"/>
</dbReference>
<dbReference type="InterPro" id="IPR001254">
    <property type="entry name" value="Trypsin_dom"/>
</dbReference>
<evidence type="ECO:0000256" key="3">
    <source>
        <dbReference type="ARBA" id="ARBA00022801"/>
    </source>
</evidence>
<dbReference type="SMART" id="SM00020">
    <property type="entry name" value="Tryp_SPc"/>
    <property type="match status" value="1"/>
</dbReference>
<dbReference type="CDD" id="cd00190">
    <property type="entry name" value="Tryp_SPc"/>
    <property type="match status" value="1"/>
</dbReference>